<dbReference type="EMBL" id="VUMM01000003">
    <property type="protein sequence ID" value="MSS01080.1"/>
    <property type="molecule type" value="Genomic_DNA"/>
</dbReference>
<dbReference type="InterPro" id="IPR002656">
    <property type="entry name" value="Acyl_transf_3_dom"/>
</dbReference>
<protein>
    <submittedName>
        <fullName evidence="3">Acyltransferase family protein</fullName>
    </submittedName>
</protein>
<dbReference type="RefSeq" id="WP_154459547.1">
    <property type="nucleotide sequence ID" value="NZ_VUMM01000003.1"/>
</dbReference>
<evidence type="ECO:0000313" key="3">
    <source>
        <dbReference type="EMBL" id="MSS01080.1"/>
    </source>
</evidence>
<proteinExistence type="predicted"/>
<feature type="domain" description="Acyltransferase 3" evidence="2">
    <location>
        <begin position="12"/>
        <end position="336"/>
    </location>
</feature>
<keyword evidence="1" id="KW-1133">Transmembrane helix</keyword>
<name>A0A7X2N272_9FIRM</name>
<feature type="transmembrane region" description="Helical" evidence="1">
    <location>
        <begin position="47"/>
        <end position="68"/>
    </location>
</feature>
<sequence length="360" mass="40484">MENSPGKEESLGYFNLIRGVGMLVILLGHSLLLFLPGTTNTDLFSGWGSIWGGGILVMFFMISGFGFYKRSAKKCFCIQKKLLLYPYWTVAAAILITKTILAVVERRSFKDHGGELVLTYLLGLNAEGGGEIRGIAIESVGVCWFILALFGAWNIYNAIMLLKSEKLQNCLCVGCVILGYLLTLISKVWIFCLPLALIAVGCLAAGNFIRKHHLLTDKLPIWCWGVMLLIVIVSLTFGNVNMVACVWRMGLIDVAATFCVGFFLLRLYAYIMKWEWNGKIVGMLEEIGFHSIRIFCIHAYEKIIFPWYRIPILFADHPVMGAICSMIGRCIIVYLLCRGVEFVNKKKKRKKKKVILEGIH</sequence>
<keyword evidence="1" id="KW-0472">Membrane</keyword>
<feature type="transmembrane region" description="Helical" evidence="1">
    <location>
        <begin position="221"/>
        <end position="240"/>
    </location>
</feature>
<organism evidence="3 4">
    <name type="scientific">Floccifex porci</name>
    <dbReference type="NCBI Taxonomy" id="2606629"/>
    <lineage>
        <taxon>Bacteria</taxon>
        <taxon>Bacillati</taxon>
        <taxon>Bacillota</taxon>
        <taxon>Erysipelotrichia</taxon>
        <taxon>Erysipelotrichales</taxon>
        <taxon>Erysipelotrichaceae</taxon>
        <taxon>Floccifex</taxon>
    </lineage>
</organism>
<evidence type="ECO:0000256" key="1">
    <source>
        <dbReference type="SAM" id="Phobius"/>
    </source>
</evidence>
<accession>A0A7X2N272</accession>
<evidence type="ECO:0000313" key="4">
    <source>
        <dbReference type="Proteomes" id="UP000470082"/>
    </source>
</evidence>
<gene>
    <name evidence="3" type="ORF">FYJ50_02940</name>
</gene>
<keyword evidence="4" id="KW-1185">Reference proteome</keyword>
<comment type="caution">
    <text evidence="3">The sequence shown here is derived from an EMBL/GenBank/DDBJ whole genome shotgun (WGS) entry which is preliminary data.</text>
</comment>
<feature type="transmembrane region" description="Helical" evidence="1">
    <location>
        <begin position="84"/>
        <end position="104"/>
    </location>
</feature>
<feature type="transmembrane region" description="Helical" evidence="1">
    <location>
        <begin position="135"/>
        <end position="155"/>
    </location>
</feature>
<feature type="transmembrane region" description="Helical" evidence="1">
    <location>
        <begin position="12"/>
        <end position="35"/>
    </location>
</feature>
<dbReference type="GO" id="GO:0016747">
    <property type="term" value="F:acyltransferase activity, transferring groups other than amino-acyl groups"/>
    <property type="evidence" value="ECO:0007669"/>
    <property type="project" value="InterPro"/>
</dbReference>
<keyword evidence="3" id="KW-0808">Transferase</keyword>
<feature type="transmembrane region" description="Helical" evidence="1">
    <location>
        <begin position="246"/>
        <end position="268"/>
    </location>
</feature>
<dbReference type="Proteomes" id="UP000470082">
    <property type="component" value="Unassembled WGS sequence"/>
</dbReference>
<feature type="transmembrane region" description="Helical" evidence="1">
    <location>
        <begin position="320"/>
        <end position="343"/>
    </location>
</feature>
<dbReference type="Pfam" id="PF01757">
    <property type="entry name" value="Acyl_transf_3"/>
    <property type="match status" value="1"/>
</dbReference>
<dbReference type="AlphaFoldDB" id="A0A7X2N272"/>
<keyword evidence="3" id="KW-0012">Acyltransferase</keyword>
<keyword evidence="1" id="KW-0812">Transmembrane</keyword>
<reference evidence="3 4" key="1">
    <citation type="submission" date="2019-08" db="EMBL/GenBank/DDBJ databases">
        <title>In-depth cultivation of the pig gut microbiome towards novel bacterial diversity and tailored functional studies.</title>
        <authorList>
            <person name="Wylensek D."/>
            <person name="Hitch T.C.A."/>
            <person name="Clavel T."/>
        </authorList>
    </citation>
    <scope>NUCLEOTIDE SEQUENCE [LARGE SCALE GENOMIC DNA]</scope>
    <source>
        <strain evidence="3 4">LKV-178-WT-2G</strain>
    </source>
</reference>
<evidence type="ECO:0000259" key="2">
    <source>
        <dbReference type="Pfam" id="PF01757"/>
    </source>
</evidence>